<dbReference type="InterPro" id="IPR001810">
    <property type="entry name" value="F-box_dom"/>
</dbReference>
<evidence type="ECO:0000259" key="1">
    <source>
        <dbReference type="PROSITE" id="PS50181"/>
    </source>
</evidence>
<dbReference type="Proteomes" id="UP001140453">
    <property type="component" value="Unassembled WGS sequence"/>
</dbReference>
<evidence type="ECO:0000313" key="2">
    <source>
        <dbReference type="EMBL" id="KAJ4388982.1"/>
    </source>
</evidence>
<organism evidence="2 3">
    <name type="scientific">Gnomoniopsis smithogilvyi</name>
    <dbReference type="NCBI Taxonomy" id="1191159"/>
    <lineage>
        <taxon>Eukaryota</taxon>
        <taxon>Fungi</taxon>
        <taxon>Dikarya</taxon>
        <taxon>Ascomycota</taxon>
        <taxon>Pezizomycotina</taxon>
        <taxon>Sordariomycetes</taxon>
        <taxon>Sordariomycetidae</taxon>
        <taxon>Diaporthales</taxon>
        <taxon>Gnomoniaceae</taxon>
        <taxon>Gnomoniopsis</taxon>
    </lineage>
</organism>
<gene>
    <name evidence="2" type="ORF">N0V93_006444</name>
</gene>
<proteinExistence type="predicted"/>
<dbReference type="OrthoDB" id="4802432at2759"/>
<evidence type="ECO:0000313" key="3">
    <source>
        <dbReference type="Proteomes" id="UP001140453"/>
    </source>
</evidence>
<dbReference type="PROSITE" id="PS50181">
    <property type="entry name" value="FBOX"/>
    <property type="match status" value="1"/>
</dbReference>
<sequence>MDEEMEDVHPWGWERLPFELHRKILQMLTYDELESKLLAEYAVVCKSWQTQVEEINFQELSVKHGDLAELESIVVGPRRTYLKHLWLRIELDKYPHRLRLTPENEEEQESNNFKFTMALFDLFQVLEQWDTPDFWRERHGRGLELELSAYSPSDKKNLFGEAGLDIDGNSRYFDSLLDFYLLAINDPQGIHGLPMVNVVTAFHILRRNYRNFSAMAITPILRSLPRLEEVRLEPWQQADIMAQEDVDSELASQIPLWPTHLKRLSLFEHFGAFDRLDPADPDLPHDSRYRFLAQGLRRLSTNLEELSVSFMINAEHFFEPFLKLQSRQQPQLQLPHWPHLRWITLTASSGSISDHLFSDEINGLLRGAGHAAKNMPQLQSMELYNATWRGAGVFRYLVFNNTGVISWTSTWDFKLGREVKTVWRQVALQHTRQQPYFFEEVKMPDYMGGPEGFIHANLATREMVLHAISSREMMEGRSFPQPALRLRSTASVGAEAPARPSA</sequence>
<reference evidence="2" key="1">
    <citation type="submission" date="2022-10" db="EMBL/GenBank/DDBJ databases">
        <title>Tapping the CABI collections for fungal endophytes: first genome assemblies for Collariella, Neodidymelliopsis, Ascochyta clinopodiicola, Didymella pomorum, Didymosphaeria variabile, Neocosmospora piperis and Neocucurbitaria cava.</title>
        <authorList>
            <person name="Hill R."/>
        </authorList>
    </citation>
    <scope>NUCLEOTIDE SEQUENCE</scope>
    <source>
        <strain evidence="2">IMI 355082</strain>
    </source>
</reference>
<accession>A0A9W8YPP8</accession>
<dbReference type="AlphaFoldDB" id="A0A9W8YPP8"/>
<keyword evidence="3" id="KW-1185">Reference proteome</keyword>
<feature type="domain" description="F-box" evidence="1">
    <location>
        <begin position="10"/>
        <end position="60"/>
    </location>
</feature>
<name>A0A9W8YPP8_9PEZI</name>
<dbReference type="Pfam" id="PF20183">
    <property type="entry name" value="DUF6546"/>
    <property type="match status" value="1"/>
</dbReference>
<dbReference type="InterPro" id="IPR046676">
    <property type="entry name" value="DUF6546"/>
</dbReference>
<comment type="caution">
    <text evidence="2">The sequence shown here is derived from an EMBL/GenBank/DDBJ whole genome shotgun (WGS) entry which is preliminary data.</text>
</comment>
<protein>
    <recommendedName>
        <fullName evidence="1">F-box domain-containing protein</fullName>
    </recommendedName>
</protein>
<dbReference type="EMBL" id="JAPEVB010000004">
    <property type="protein sequence ID" value="KAJ4388982.1"/>
    <property type="molecule type" value="Genomic_DNA"/>
</dbReference>